<keyword evidence="2" id="KW-1185">Reference proteome</keyword>
<evidence type="ECO:0000313" key="1">
    <source>
        <dbReference type="EMBL" id="MFC5753759.1"/>
    </source>
</evidence>
<dbReference type="Proteomes" id="UP001596074">
    <property type="component" value="Unassembled WGS sequence"/>
</dbReference>
<dbReference type="EMBL" id="JBHSON010000121">
    <property type="protein sequence ID" value="MFC5753759.1"/>
    <property type="molecule type" value="Genomic_DNA"/>
</dbReference>
<dbReference type="Pfam" id="PF21813">
    <property type="entry name" value="DUF6882"/>
    <property type="match status" value="1"/>
</dbReference>
<dbReference type="RefSeq" id="WP_378291123.1">
    <property type="nucleotide sequence ID" value="NZ_JBHSON010000121.1"/>
</dbReference>
<reference evidence="2" key="1">
    <citation type="journal article" date="2019" name="Int. J. Syst. Evol. Microbiol.">
        <title>The Global Catalogue of Microorganisms (GCM) 10K type strain sequencing project: providing services to taxonomists for standard genome sequencing and annotation.</title>
        <authorList>
            <consortium name="The Broad Institute Genomics Platform"/>
            <consortium name="The Broad Institute Genome Sequencing Center for Infectious Disease"/>
            <person name="Wu L."/>
            <person name="Ma J."/>
        </authorList>
    </citation>
    <scope>NUCLEOTIDE SEQUENCE [LARGE SCALE GENOMIC DNA]</scope>
    <source>
        <strain evidence="2">KCTC 42087</strain>
    </source>
</reference>
<name>A0ABW1AGU7_9ACTN</name>
<protein>
    <submittedName>
        <fullName evidence="1">DUF6882 domain-containing protein</fullName>
    </submittedName>
</protein>
<comment type="caution">
    <text evidence="1">The sequence shown here is derived from an EMBL/GenBank/DDBJ whole genome shotgun (WGS) entry which is preliminary data.</text>
</comment>
<organism evidence="1 2">
    <name type="scientific">Actinomadura rugatobispora</name>
    <dbReference type="NCBI Taxonomy" id="1994"/>
    <lineage>
        <taxon>Bacteria</taxon>
        <taxon>Bacillati</taxon>
        <taxon>Actinomycetota</taxon>
        <taxon>Actinomycetes</taxon>
        <taxon>Streptosporangiales</taxon>
        <taxon>Thermomonosporaceae</taxon>
        <taxon>Actinomadura</taxon>
    </lineage>
</organism>
<proteinExistence type="predicted"/>
<gene>
    <name evidence="1" type="ORF">ACFPZN_49765</name>
</gene>
<sequence>MSERGRPTRGGVHSPEFEAFGCEGSAAAIHRQEILIDALGDGHVQFDMHDGVMTVGGDRTFHGTTLLGSFSHLPRTWLWLWENPHFDLTLPAFSRVREIREFGRRRRIPEFATGHQDFSGFPDPYQAATTMVIAAAALLGGNGVHAYRVNDGQGSAFLHVDDPRLPADAFPRLDAARLIMRAIEVFPADHRRVVRGFAAHYGFRIRESGAVIDGRHADGHGLTAGFTADGLLDHVTVN</sequence>
<accession>A0ABW1AGU7</accession>
<dbReference type="InterPro" id="IPR049249">
    <property type="entry name" value="DUF6882"/>
</dbReference>
<evidence type="ECO:0000313" key="2">
    <source>
        <dbReference type="Proteomes" id="UP001596074"/>
    </source>
</evidence>